<dbReference type="GO" id="GO:0006606">
    <property type="term" value="P:protein import into nucleus"/>
    <property type="evidence" value="ECO:0007669"/>
    <property type="project" value="InterPro"/>
</dbReference>
<gene>
    <name evidence="9" type="ORF">TRSC58_05349</name>
</gene>
<dbReference type="AlphaFoldDB" id="A0A061IWB8"/>
<keyword evidence="4" id="KW-0963">Cytoplasm</keyword>
<dbReference type="PANTHER" id="PTHR10527">
    <property type="entry name" value="IMPORTIN BETA"/>
    <property type="match status" value="1"/>
</dbReference>
<proteinExistence type="predicted"/>
<dbReference type="InterPro" id="IPR058584">
    <property type="entry name" value="IMB1_TNPO1-like_TPR"/>
</dbReference>
<dbReference type="GO" id="GO:0005737">
    <property type="term" value="C:cytoplasm"/>
    <property type="evidence" value="ECO:0007669"/>
    <property type="project" value="UniProtKB-SubCell"/>
</dbReference>
<dbReference type="InterPro" id="IPR001494">
    <property type="entry name" value="Importin-beta_N"/>
</dbReference>
<dbReference type="Pfam" id="PF13513">
    <property type="entry name" value="HEAT_EZ"/>
    <property type="match status" value="1"/>
</dbReference>
<evidence type="ECO:0000256" key="2">
    <source>
        <dbReference type="ARBA" id="ARBA00004496"/>
    </source>
</evidence>
<feature type="domain" description="Importin N-terminal" evidence="8">
    <location>
        <begin position="22"/>
        <end position="104"/>
    </location>
</feature>
<dbReference type="InterPro" id="IPR057672">
    <property type="entry name" value="TPR_IPO4/5"/>
</dbReference>
<evidence type="ECO:0000313" key="10">
    <source>
        <dbReference type="Proteomes" id="UP000031737"/>
    </source>
</evidence>
<evidence type="ECO:0000256" key="1">
    <source>
        <dbReference type="ARBA" id="ARBA00004123"/>
    </source>
</evidence>
<dbReference type="InterPro" id="IPR016024">
    <property type="entry name" value="ARM-type_fold"/>
</dbReference>
<evidence type="ECO:0000256" key="6">
    <source>
        <dbReference type="ARBA" id="ARBA00022927"/>
    </source>
</evidence>
<dbReference type="Pfam" id="PF25780">
    <property type="entry name" value="TPR_IPO5"/>
    <property type="match status" value="1"/>
</dbReference>
<evidence type="ECO:0000256" key="4">
    <source>
        <dbReference type="ARBA" id="ARBA00022490"/>
    </source>
</evidence>
<keyword evidence="10" id="KW-1185">Reference proteome</keyword>
<dbReference type="InterPro" id="IPR011989">
    <property type="entry name" value="ARM-like"/>
</dbReference>
<organism evidence="9 10">
    <name type="scientific">Trypanosoma rangeli SC58</name>
    <dbReference type="NCBI Taxonomy" id="429131"/>
    <lineage>
        <taxon>Eukaryota</taxon>
        <taxon>Discoba</taxon>
        <taxon>Euglenozoa</taxon>
        <taxon>Kinetoplastea</taxon>
        <taxon>Metakinetoplastina</taxon>
        <taxon>Trypanosomatida</taxon>
        <taxon>Trypanosomatidae</taxon>
        <taxon>Trypanosoma</taxon>
        <taxon>Herpetosoma</taxon>
    </lineage>
</organism>
<dbReference type="SUPFAM" id="SSF48371">
    <property type="entry name" value="ARM repeat"/>
    <property type="match status" value="1"/>
</dbReference>
<dbReference type="Pfam" id="PF25574">
    <property type="entry name" value="TPR_IMB1"/>
    <property type="match status" value="1"/>
</dbReference>
<protein>
    <submittedName>
        <fullName evidence="9">Importin beta-1 subunit</fullName>
    </submittedName>
</protein>
<keyword evidence="6" id="KW-0653">Protein transport</keyword>
<reference evidence="9 10" key="1">
    <citation type="submission" date="2013-07" db="EMBL/GenBank/DDBJ databases">
        <authorList>
            <person name="Stoco P.H."/>
            <person name="Wagner G."/>
            <person name="Gerber A."/>
            <person name="Zaha A."/>
            <person name="Thompson C."/>
            <person name="Bartholomeu D.C."/>
            <person name="Luckemeyer D.D."/>
            <person name="Bahia D."/>
            <person name="Loreto E."/>
            <person name="Prestes E.B."/>
            <person name="Lima F.M."/>
            <person name="Rodrigues-Luiz G."/>
            <person name="Vallejo G.A."/>
            <person name="Filho J.F."/>
            <person name="Monteiro K.M."/>
            <person name="Tyler K.M."/>
            <person name="de Almeida L.G."/>
            <person name="Ortiz M.F."/>
            <person name="Siervo M.A."/>
            <person name="de Moraes M.H."/>
            <person name="Cunha O.L."/>
            <person name="Mendonca-Neto R."/>
            <person name="Silva R."/>
            <person name="Teixeira S.M."/>
            <person name="Murta S.M."/>
            <person name="Sincero T.C."/>
            <person name="Mendes T.A."/>
            <person name="Urmenyi T.P."/>
            <person name="Silva V.G."/>
            <person name="da Rocha W.D."/>
            <person name="Andersson B."/>
            <person name="Romanha A.J."/>
            <person name="Steindel M."/>
            <person name="de Vasconcelos A.T."/>
            <person name="Grisard E.C."/>
        </authorList>
    </citation>
    <scope>NUCLEOTIDE SEQUENCE [LARGE SCALE GENOMIC DNA]</scope>
    <source>
        <strain evidence="9 10">SC58</strain>
    </source>
</reference>
<dbReference type="InterPro" id="IPR040122">
    <property type="entry name" value="Importin_beta"/>
</dbReference>
<dbReference type="Gene3D" id="1.25.10.10">
    <property type="entry name" value="Leucine-rich Repeat Variant"/>
    <property type="match status" value="1"/>
</dbReference>
<keyword evidence="5" id="KW-0677">Repeat</keyword>
<keyword evidence="3" id="KW-0813">Transport</keyword>
<dbReference type="OrthoDB" id="10263328at2759"/>
<keyword evidence="7" id="KW-0539">Nucleus</keyword>
<sequence>MSYLTELLLSLGNGDPAVRVPAEQQVVQAKQSDLSGFLFAVLSEFSDESKPAFARHMAGTLLKNSIAPNLRDPAARRASEREWMALPSDVRLRVKQGVLSLLGSPMKEVRNVAANIVGNLSRIELPAGEWNDLLNILLSAAETNNEQHQEAALTAVGYVCEEGREHDNMGKVLVPFTNRILSAVLHGMSSRHEDVCYYATNALCNAMEFIHDNMKQQEQRDQLLDALCTTAKTSQTPRTREKAMESLVKVADMYYSTLPNYIERLHAITTSAIFQDEELVGLQAMLFWISICETEQEMKADNDARCLDYALKGASMISEIALQALLQQEEQQEEGDWNISIAGGKLLQSLALCIGDPVISLVMPFVYAKVGSSDWREKEAAVMAFGCILNGPSANAIQDTVAQSLPGLLMYFRDSHPMVADTSGWALAVVCEFFSDVFLEQPTFLQQLMNLITPVISSGGASAVRSCHILHNLALAYEEEENQPTNELSRYFPDLLNVLLVAIDNGINQNVKSVAQEALNVLVDAAAVDCYQYLHILVPELHKRMQAMINLQRQNQISNAEVMTMLGLLCGSLGSVAKKVQTAFTQHLQSSVEIMLQIFQNQSDTVLDEALTMLGSFAHAVKQGLVPYLTSVAPYVLKALQCVDEPDLAVVAVGALGDLSLSLREEMAPYIDTFLSVIHQHLQNPEVDRELKCTFLNCLGDIALNVGGQYFSQYLDTFMQSSETLYRQSTTLNIAEDPENEEYVMTLWESIAVFYTSVCQSFKNAETQLAPYLQTILQFALHASTTAVSLDYVDVSAAAVSLIGDMACVLKSVSSQELRQQGKSALLTAVVWDVVNRAAAMDHDPEAKGQMQWVAKQLGLLQAS</sequence>
<dbReference type="Proteomes" id="UP000031737">
    <property type="component" value="Unassembled WGS sequence"/>
</dbReference>
<evidence type="ECO:0000256" key="7">
    <source>
        <dbReference type="ARBA" id="ARBA00023242"/>
    </source>
</evidence>
<dbReference type="VEuPathDB" id="TriTrypDB:TRSC58_05349"/>
<comment type="subcellular location">
    <subcellularLocation>
        <location evidence="2">Cytoplasm</location>
    </subcellularLocation>
    <subcellularLocation>
        <location evidence="1">Nucleus</location>
    </subcellularLocation>
</comment>
<evidence type="ECO:0000256" key="5">
    <source>
        <dbReference type="ARBA" id="ARBA00022737"/>
    </source>
</evidence>
<dbReference type="SMART" id="SM00913">
    <property type="entry name" value="IBN_N"/>
    <property type="match status" value="1"/>
</dbReference>
<comment type="caution">
    <text evidence="9">The sequence shown here is derived from an EMBL/GenBank/DDBJ whole genome shotgun (WGS) entry which is preliminary data.</text>
</comment>
<dbReference type="Pfam" id="PF03810">
    <property type="entry name" value="IBN_N"/>
    <property type="match status" value="1"/>
</dbReference>
<evidence type="ECO:0000313" key="9">
    <source>
        <dbReference type="EMBL" id="ESL06969.1"/>
    </source>
</evidence>
<evidence type="ECO:0000259" key="8">
    <source>
        <dbReference type="PROSITE" id="PS50166"/>
    </source>
</evidence>
<accession>A0A061IWB8</accession>
<name>A0A061IWB8_TRYRA</name>
<dbReference type="GO" id="GO:0031267">
    <property type="term" value="F:small GTPase binding"/>
    <property type="evidence" value="ECO:0007669"/>
    <property type="project" value="InterPro"/>
</dbReference>
<dbReference type="EMBL" id="AUPL01005349">
    <property type="protein sequence ID" value="ESL06969.1"/>
    <property type="molecule type" value="Genomic_DNA"/>
</dbReference>
<evidence type="ECO:0000256" key="3">
    <source>
        <dbReference type="ARBA" id="ARBA00022448"/>
    </source>
</evidence>
<dbReference type="PROSITE" id="PS50166">
    <property type="entry name" value="IMPORTIN_B_NT"/>
    <property type="match status" value="1"/>
</dbReference>